<proteinExistence type="predicted"/>
<evidence type="ECO:0000259" key="4">
    <source>
        <dbReference type="PROSITE" id="PS51767"/>
    </source>
</evidence>
<feature type="region of interest" description="Disordered" evidence="1">
    <location>
        <begin position="426"/>
        <end position="506"/>
    </location>
</feature>
<dbReference type="InterPro" id="IPR033121">
    <property type="entry name" value="PEPTIDASE_A1"/>
</dbReference>
<evidence type="ECO:0000256" key="3">
    <source>
        <dbReference type="SAM" id="SignalP"/>
    </source>
</evidence>
<dbReference type="GO" id="GO:0008233">
    <property type="term" value="F:peptidase activity"/>
    <property type="evidence" value="ECO:0007669"/>
    <property type="project" value="UniProtKB-KW"/>
</dbReference>
<dbReference type="SUPFAM" id="SSF50630">
    <property type="entry name" value="Acid proteases"/>
    <property type="match status" value="1"/>
</dbReference>
<evidence type="ECO:0000313" key="6">
    <source>
        <dbReference type="Proteomes" id="UP000623467"/>
    </source>
</evidence>
<keyword evidence="5" id="KW-0645">Protease</keyword>
<keyword evidence="3" id="KW-0732">Signal</keyword>
<gene>
    <name evidence="5" type="ORF">MSAN_00804600</name>
</gene>
<keyword evidence="2" id="KW-0472">Membrane</keyword>
<dbReference type="Gene3D" id="2.40.70.10">
    <property type="entry name" value="Acid Proteases"/>
    <property type="match status" value="2"/>
</dbReference>
<feature type="signal peptide" evidence="3">
    <location>
        <begin position="1"/>
        <end position="21"/>
    </location>
</feature>
<feature type="compositionally biased region" description="Polar residues" evidence="1">
    <location>
        <begin position="478"/>
        <end position="506"/>
    </location>
</feature>
<dbReference type="OrthoDB" id="2563011at2759"/>
<feature type="domain" description="Peptidase A1" evidence="4">
    <location>
        <begin position="51"/>
        <end position="379"/>
    </location>
</feature>
<keyword evidence="2" id="KW-0812">Transmembrane</keyword>
<dbReference type="Pfam" id="PF00026">
    <property type="entry name" value="Asp"/>
    <property type="match status" value="1"/>
</dbReference>
<keyword evidence="6" id="KW-1185">Reference proteome</keyword>
<organism evidence="5 6">
    <name type="scientific">Mycena sanguinolenta</name>
    <dbReference type="NCBI Taxonomy" id="230812"/>
    <lineage>
        <taxon>Eukaryota</taxon>
        <taxon>Fungi</taxon>
        <taxon>Dikarya</taxon>
        <taxon>Basidiomycota</taxon>
        <taxon>Agaricomycotina</taxon>
        <taxon>Agaricomycetes</taxon>
        <taxon>Agaricomycetidae</taxon>
        <taxon>Agaricales</taxon>
        <taxon>Marasmiineae</taxon>
        <taxon>Mycenaceae</taxon>
        <taxon>Mycena</taxon>
    </lineage>
</organism>
<evidence type="ECO:0000256" key="1">
    <source>
        <dbReference type="SAM" id="MobiDB-lite"/>
    </source>
</evidence>
<keyword evidence="2" id="KW-1133">Transmembrane helix</keyword>
<feature type="compositionally biased region" description="Polar residues" evidence="1">
    <location>
        <begin position="434"/>
        <end position="456"/>
    </location>
</feature>
<feature type="chain" id="PRO_5034809474" evidence="3">
    <location>
        <begin position="22"/>
        <end position="587"/>
    </location>
</feature>
<dbReference type="GO" id="GO:0006508">
    <property type="term" value="P:proteolysis"/>
    <property type="evidence" value="ECO:0007669"/>
    <property type="project" value="UniProtKB-KW"/>
</dbReference>
<dbReference type="PROSITE" id="PS51767">
    <property type="entry name" value="PEPTIDASE_A1"/>
    <property type="match status" value="1"/>
</dbReference>
<keyword evidence="5" id="KW-0378">Hydrolase</keyword>
<name>A0A8H7DAL1_9AGAR</name>
<dbReference type="EMBL" id="JACAZH010000005">
    <property type="protein sequence ID" value="KAF7367420.1"/>
    <property type="molecule type" value="Genomic_DNA"/>
</dbReference>
<evidence type="ECO:0000256" key="2">
    <source>
        <dbReference type="SAM" id="Phobius"/>
    </source>
</evidence>
<evidence type="ECO:0000313" key="5">
    <source>
        <dbReference type="EMBL" id="KAF7367420.1"/>
    </source>
</evidence>
<protein>
    <submittedName>
        <fullName evidence="5">Acid protease</fullName>
    </submittedName>
</protein>
<comment type="caution">
    <text evidence="5">The sequence shown here is derived from an EMBL/GenBank/DDBJ whole genome shotgun (WGS) entry which is preliminary data.</text>
</comment>
<dbReference type="Proteomes" id="UP000623467">
    <property type="component" value="Unassembled WGS sequence"/>
</dbReference>
<feature type="transmembrane region" description="Helical" evidence="2">
    <location>
        <begin position="391"/>
        <end position="418"/>
    </location>
</feature>
<accession>A0A8H7DAL1</accession>
<reference evidence="5" key="1">
    <citation type="submission" date="2020-05" db="EMBL/GenBank/DDBJ databases">
        <title>Mycena genomes resolve the evolution of fungal bioluminescence.</title>
        <authorList>
            <person name="Tsai I.J."/>
        </authorList>
    </citation>
    <scope>NUCLEOTIDE SEQUENCE</scope>
    <source>
        <strain evidence="5">160909Yilan</strain>
    </source>
</reference>
<dbReference type="AlphaFoldDB" id="A0A8H7DAL1"/>
<dbReference type="InterPro" id="IPR021109">
    <property type="entry name" value="Peptidase_aspartic_dom_sf"/>
</dbReference>
<sequence>MSLTFVLCLCTLLSLLAVSDARIAIAPRTVPPPPETLVIPVSLDENQIYSVMVNMSANPSPQSFSFALTTSTAITTVAGVNCDSCGGVSSYDPSKSSSVQQLALSQSVTTLNGDASGTVVLENCSLVQSNGSAWVYPNQTVTVANQSSSFFSPGVSGMIGMGLAPFADSPVAGWLARNPTQPAFSVGIALNPLSPTNSSGSGGELHWQQPDASFYEGELASKPMLAANASNPSNMSTWFVEMDAWTATGPSGFNVSQSGTQMLTFLDPFYADIVFPQGPARSIYADIPGASKHATSAFAHSWKLPCDSRFTVTVTFGSFSASLDQSVLVMKQADGICVGVLQEWIDQTATEYLFGSPFIAEVYLIFSFSQSGNGTMSVAARAPGSNQLAPAAIAGVVLGTLAVVALFVIAAVLVYFALQRRPKYPHKRRKPSKTEITPFTATSGSSPLRSSWQPYDSQRDLLEPSSTLSPGSPDWVTTMLSGDSSPNSNSFPGGTTLSESRGTVASSSLIQLDSPPPYMIPNSPLPVPLRPLRKKSAAVIDFGRKWTIFLCAVVFLRRANMYDNTTRTHRRLCPTLDRKTNETTMQY</sequence>